<dbReference type="EMBL" id="BLAL01000270">
    <property type="protein sequence ID" value="GES98438.1"/>
    <property type="molecule type" value="Genomic_DNA"/>
</dbReference>
<accession>A0A8H3M0J8</accession>
<dbReference type="AlphaFoldDB" id="A0A8H3M0J8"/>
<reference evidence="1" key="1">
    <citation type="submission" date="2019-10" db="EMBL/GenBank/DDBJ databases">
        <title>Conservation and host-specific expression of non-tandemly repeated heterogenous ribosome RNA gene in arbuscular mycorrhizal fungi.</title>
        <authorList>
            <person name="Maeda T."/>
            <person name="Kobayashi Y."/>
            <person name="Nakagawa T."/>
            <person name="Ezawa T."/>
            <person name="Yamaguchi K."/>
            <person name="Bino T."/>
            <person name="Nishimoto Y."/>
            <person name="Shigenobu S."/>
            <person name="Kawaguchi M."/>
        </authorList>
    </citation>
    <scope>NUCLEOTIDE SEQUENCE</scope>
    <source>
        <strain evidence="1">HR1</strain>
    </source>
</reference>
<dbReference type="Proteomes" id="UP000615446">
    <property type="component" value="Unassembled WGS sequence"/>
</dbReference>
<sequence length="92" mass="10697">MLMYKNLNSEISLNETHKTASKASLLEISDILPKKSEEYCLIVNNNTDTETIYDNFETEIEQVTFFLDEEYLKKVIDIKDTSETDSSIYDND</sequence>
<evidence type="ECO:0000313" key="2">
    <source>
        <dbReference type="Proteomes" id="UP000615446"/>
    </source>
</evidence>
<dbReference type="OrthoDB" id="2320778at2759"/>
<evidence type="ECO:0000313" key="1">
    <source>
        <dbReference type="EMBL" id="GES98438.1"/>
    </source>
</evidence>
<protein>
    <submittedName>
        <fullName evidence="1">Uncharacterized protein</fullName>
    </submittedName>
</protein>
<comment type="caution">
    <text evidence="1">The sequence shown here is derived from an EMBL/GenBank/DDBJ whole genome shotgun (WGS) entry which is preliminary data.</text>
</comment>
<organism evidence="1 2">
    <name type="scientific">Rhizophagus clarus</name>
    <dbReference type="NCBI Taxonomy" id="94130"/>
    <lineage>
        <taxon>Eukaryota</taxon>
        <taxon>Fungi</taxon>
        <taxon>Fungi incertae sedis</taxon>
        <taxon>Mucoromycota</taxon>
        <taxon>Glomeromycotina</taxon>
        <taxon>Glomeromycetes</taxon>
        <taxon>Glomerales</taxon>
        <taxon>Glomeraceae</taxon>
        <taxon>Rhizophagus</taxon>
    </lineage>
</organism>
<proteinExistence type="predicted"/>
<name>A0A8H3M0J8_9GLOM</name>
<gene>
    <name evidence="1" type="ORF">RCL2_002498400</name>
</gene>